<dbReference type="RefSeq" id="WP_153578730.1">
    <property type="nucleotide sequence ID" value="NZ_CP009334.1"/>
</dbReference>
<dbReference type="AlphaFoldDB" id="A0A0B5N8H5"/>
<geneLocation type="plasmid" evidence="1 3">
    <name>2</name>
</geneLocation>
<dbReference type="EMBL" id="CP053979">
    <property type="protein sequence ID" value="QKH22724.1"/>
    <property type="molecule type" value="Genomic_DNA"/>
</dbReference>
<organism evidence="2 4">
    <name type="scientific">Bacillus thuringiensis</name>
    <dbReference type="NCBI Taxonomy" id="1428"/>
    <lineage>
        <taxon>Bacteria</taxon>
        <taxon>Bacillati</taxon>
        <taxon>Bacillota</taxon>
        <taxon>Bacilli</taxon>
        <taxon>Bacillales</taxon>
        <taxon>Bacillaceae</taxon>
        <taxon>Bacillus</taxon>
        <taxon>Bacillus cereus group</taxon>
    </lineage>
</organism>
<protein>
    <submittedName>
        <fullName evidence="2">Uncharacterized protein</fullName>
    </submittedName>
</protein>
<name>A0A0B5N8H5_BACTU</name>
<dbReference type="Proteomes" id="UP000031876">
    <property type="component" value="Plasmid 2"/>
</dbReference>
<evidence type="ECO:0000313" key="2">
    <source>
        <dbReference type="EMBL" id="QKH22724.1"/>
    </source>
</evidence>
<accession>A0A0B5N8H5</accession>
<dbReference type="KEGG" id="btw:BF38_5837"/>
<keyword evidence="2" id="KW-0614">Plasmid</keyword>
<reference evidence="1 3" key="1">
    <citation type="journal article" date="2015" name="Genome Announc.">
        <title>Complete genome sequences for 35 biothreat assay-relevant bacillus species.</title>
        <authorList>
            <person name="Johnson S.L."/>
            <person name="Daligault H.E."/>
            <person name="Davenport K.W."/>
            <person name="Jaissle J."/>
            <person name="Frey K.G."/>
            <person name="Ladner J.T."/>
            <person name="Broomall S.M."/>
            <person name="Bishop-Lilly K.A."/>
            <person name="Bruce D.C."/>
            <person name="Gibbons H.S."/>
            <person name="Coyne S.R."/>
            <person name="Lo C.C."/>
            <person name="Meincke L."/>
            <person name="Munk A.C."/>
            <person name="Koroleva G.I."/>
            <person name="Rosenzweig C.N."/>
            <person name="Palacios G.F."/>
            <person name="Redden C.L."/>
            <person name="Minogue T.D."/>
            <person name="Chain P.S."/>
        </authorList>
    </citation>
    <scope>NUCLEOTIDE SEQUENCE [LARGE SCALE GENOMIC DNA]</scope>
    <source>
        <strain evidence="1 3">HD1011</strain>
        <plasmid evidence="1 3">2</plasmid>
    </source>
</reference>
<proteinExistence type="predicted"/>
<dbReference type="Proteomes" id="UP000501107">
    <property type="component" value="Plasmid unnamed3"/>
</dbReference>
<gene>
    <name evidence="1" type="ORF">BF38_5837</name>
    <name evidence="2" type="ORF">FOC89_01690</name>
</gene>
<sequence>MNLLELLSEESTEGTYEITQTPSELWLGTVVTLNIRTYKKISNCRAIKLFL</sequence>
<dbReference type="EMBL" id="CP009334">
    <property type="protein sequence ID" value="AJG74049.1"/>
    <property type="molecule type" value="Genomic_DNA"/>
</dbReference>
<evidence type="ECO:0000313" key="3">
    <source>
        <dbReference type="Proteomes" id="UP000031876"/>
    </source>
</evidence>
<geneLocation type="plasmid" evidence="2 4">
    <name>unnamed3</name>
</geneLocation>
<evidence type="ECO:0000313" key="1">
    <source>
        <dbReference type="EMBL" id="AJG74049.1"/>
    </source>
</evidence>
<evidence type="ECO:0000313" key="4">
    <source>
        <dbReference type="Proteomes" id="UP000501107"/>
    </source>
</evidence>
<reference evidence="2 4" key="2">
    <citation type="submission" date="2020-05" db="EMBL/GenBank/DDBJ databases">
        <title>FDA dAtabase for Regulatory Grade micrObial Sequences (FDA-ARGOS): Supporting development and validation of Infectious Disease Dx tests.</title>
        <authorList>
            <person name="Nelson B."/>
            <person name="Plummer A."/>
            <person name="Tallon L."/>
            <person name="Sadzewicz L."/>
            <person name="Zhao X."/>
            <person name="Vavikolanu K."/>
            <person name="Mehta A."/>
            <person name="Aluvathingal J."/>
            <person name="Nadendla S."/>
            <person name="Myers T."/>
            <person name="Yan Y."/>
            <person name="Sichtig H."/>
        </authorList>
    </citation>
    <scope>NUCLEOTIDE SEQUENCE [LARGE SCALE GENOMIC DNA]</scope>
    <source>
        <strain evidence="2 4">FDAARGOS_795</strain>
        <plasmid evidence="2 4">unnamed3</plasmid>
    </source>
</reference>